<evidence type="ECO:0000313" key="2">
    <source>
        <dbReference type="Proteomes" id="UP000180133"/>
    </source>
</evidence>
<name>A0ABX3DC64_9VIBR</name>
<accession>A0ABX3DC64</accession>
<comment type="caution">
    <text evidence="1">The sequence shown here is derived from an EMBL/GenBank/DDBJ whole genome shotgun (WGS) entry which is preliminary data.</text>
</comment>
<dbReference type="RefSeq" id="WP_071235959.1">
    <property type="nucleotide sequence ID" value="NZ_KV861324.1"/>
</dbReference>
<sequence length="782" mass="83476">MMERLIHSRLNRVMSIILVGSAALYGVASHSPAQAEAYNLSPTEKYCMADAYLLEPGNSLPQDALNCTANDVEITRVVPTDPNAECNLGETFSFQADVTVRTNANERYDTTFYLPLTEASPQVVQGGLRNCSMILPVPAGSGETADAQIDGDACGDITKALGPDEYTLVDETITMLCTDDDGDNRADFTYCAAWDNIERDNCTIDEDPYAGQIPNTKSKCNCDTFNIDVFIKPTPPDIIKSEGSPTSRPEPGGEYTFNLSFTNPNAQTSLFISAISDEIDIDGDGTYDESLDLWSAGGSAGSSDGVYLISSNCPVGTGTPQLYEVTPSGTYSCQFTVHIVDSDLPNDQSPEFYKDVIKITLQDKNGDPVTDGETCPTGVGSADNGEYCSNEKTVQVTNLPPTISVLKTASTNEVFEPGALVTFYVTVTNTSAEYDSPLTLTSLTDTIDGIETSLDGVGTCATGGQIAFEGTYNCEFTQFVVGDQGESVTNLVTAKAIDNENDEATHSESETVSIRDVPSVVELIKTANPTEIDETGDDPNLYRDVDYTFEFTVLTVDSLGNPTVDDVTFDELVDVVDGVSTDLTSQCDALPVTLSPGESDSCTITLSIQGDAGDTRLNVATIYGTDEDGLDVYDDDDATVTFLNVPLQLTPEFAMKATAFVRIVNGGVDNMTITTMNFDGVAIVDNATDDIVNPSFVIQDLAAFSSYDDIVSPDFCSTGVVIAPGGEYECSFTIKLFPGLDPNDGSINFSLKDLDIVVADNDGSSEYATVSLTIQTAEPALP</sequence>
<evidence type="ECO:0000313" key="1">
    <source>
        <dbReference type="EMBL" id="OHY94356.1"/>
    </source>
</evidence>
<protein>
    <recommendedName>
        <fullName evidence="3">DUF11 domain-containing protein</fullName>
    </recommendedName>
</protein>
<reference evidence="1 2" key="1">
    <citation type="submission" date="2016-09" db="EMBL/GenBank/DDBJ databases">
        <title>Isolation, identification and antibiotic sensitivity analysis of bacterial pathogen from juvenile Hippocampus erectus with tail-rotted disease.</title>
        <authorList>
            <person name="Yang Q."/>
        </authorList>
    </citation>
    <scope>NUCLEOTIDE SEQUENCE [LARGE SCALE GENOMIC DNA]</scope>
    <source>
        <strain evidence="1 2">HM-10</strain>
    </source>
</reference>
<proteinExistence type="predicted"/>
<keyword evidence="2" id="KW-1185">Reference proteome</keyword>
<organism evidence="1 2">
    <name type="scientific">Vibrio rotiferianus</name>
    <dbReference type="NCBI Taxonomy" id="190895"/>
    <lineage>
        <taxon>Bacteria</taxon>
        <taxon>Pseudomonadati</taxon>
        <taxon>Pseudomonadota</taxon>
        <taxon>Gammaproteobacteria</taxon>
        <taxon>Vibrionales</taxon>
        <taxon>Vibrionaceae</taxon>
        <taxon>Vibrio</taxon>
    </lineage>
</organism>
<dbReference type="Proteomes" id="UP000180133">
    <property type="component" value="Unassembled WGS sequence"/>
</dbReference>
<dbReference type="EMBL" id="MKFT01000006">
    <property type="protein sequence ID" value="OHY94356.1"/>
    <property type="molecule type" value="Genomic_DNA"/>
</dbReference>
<evidence type="ECO:0008006" key="3">
    <source>
        <dbReference type="Google" id="ProtNLM"/>
    </source>
</evidence>
<gene>
    <name evidence="1" type="ORF">BI375_17210</name>
</gene>